<dbReference type="AlphaFoldDB" id="A0AA88D9I5"/>
<dbReference type="Pfam" id="PF20167">
    <property type="entry name" value="Transposase_32"/>
    <property type="match status" value="1"/>
</dbReference>
<evidence type="ECO:0000313" key="4">
    <source>
        <dbReference type="Proteomes" id="UP001187192"/>
    </source>
</evidence>
<feature type="region of interest" description="Disordered" evidence="1">
    <location>
        <begin position="1"/>
        <end position="48"/>
    </location>
</feature>
<reference evidence="3" key="1">
    <citation type="submission" date="2023-07" db="EMBL/GenBank/DDBJ databases">
        <title>draft genome sequence of fig (Ficus carica).</title>
        <authorList>
            <person name="Takahashi T."/>
            <person name="Nishimura K."/>
        </authorList>
    </citation>
    <scope>NUCLEOTIDE SEQUENCE</scope>
</reference>
<feature type="domain" description="Putative plant transposon protein" evidence="2">
    <location>
        <begin position="79"/>
        <end position="201"/>
    </location>
</feature>
<gene>
    <name evidence="3" type="ORF">TIFTF001_017280</name>
</gene>
<dbReference type="Proteomes" id="UP001187192">
    <property type="component" value="Unassembled WGS sequence"/>
</dbReference>
<evidence type="ECO:0000259" key="2">
    <source>
        <dbReference type="Pfam" id="PF20167"/>
    </source>
</evidence>
<comment type="caution">
    <text evidence="3">The sequence shown here is derived from an EMBL/GenBank/DDBJ whole genome shotgun (WGS) entry which is preliminary data.</text>
</comment>
<organism evidence="3 4">
    <name type="scientific">Ficus carica</name>
    <name type="common">Common fig</name>
    <dbReference type="NCBI Taxonomy" id="3494"/>
    <lineage>
        <taxon>Eukaryota</taxon>
        <taxon>Viridiplantae</taxon>
        <taxon>Streptophyta</taxon>
        <taxon>Embryophyta</taxon>
        <taxon>Tracheophyta</taxon>
        <taxon>Spermatophyta</taxon>
        <taxon>Magnoliopsida</taxon>
        <taxon>eudicotyledons</taxon>
        <taxon>Gunneridae</taxon>
        <taxon>Pentapetalae</taxon>
        <taxon>rosids</taxon>
        <taxon>fabids</taxon>
        <taxon>Rosales</taxon>
        <taxon>Moraceae</taxon>
        <taxon>Ficeae</taxon>
        <taxon>Ficus</taxon>
    </lineage>
</organism>
<sequence>MLHNQRRKSLTQNKNQPQTPKAAELERELEPIEADNTEGCTSKPKSIPKSLASKVTQAFQKKVARKGLSKAKGIVGVAVHEFYFNLALDIYVSSSPRFFKVYVRGHVFDFSPAKINSYLECPVLQSTKPKELDQEVNLDIVTAFLTVWIPNTHAMNVSRDFVVLLYSIGAGLEFDMGKHIFETIKAVEEEFEQLESLPSPIKVSKKLFASLLVVDVQLQMVKFLRAQLLFLRQQRQTIECKERELEGLFASIAPLGAISDEDGDLFYSAS</sequence>
<protein>
    <recommendedName>
        <fullName evidence="2">Putative plant transposon protein domain-containing protein</fullName>
    </recommendedName>
</protein>
<evidence type="ECO:0000313" key="3">
    <source>
        <dbReference type="EMBL" id="GMN48101.1"/>
    </source>
</evidence>
<evidence type="ECO:0000256" key="1">
    <source>
        <dbReference type="SAM" id="MobiDB-lite"/>
    </source>
</evidence>
<proteinExistence type="predicted"/>
<dbReference type="InterPro" id="IPR046796">
    <property type="entry name" value="Transposase_32_dom"/>
</dbReference>
<keyword evidence="4" id="KW-1185">Reference proteome</keyword>
<feature type="compositionally biased region" description="Polar residues" evidence="1">
    <location>
        <begin position="10"/>
        <end position="19"/>
    </location>
</feature>
<dbReference type="EMBL" id="BTGU01000027">
    <property type="protein sequence ID" value="GMN48101.1"/>
    <property type="molecule type" value="Genomic_DNA"/>
</dbReference>
<name>A0AA88D9I5_FICCA</name>
<accession>A0AA88D9I5</accession>